<protein>
    <recommendedName>
        <fullName evidence="3">Lipase</fullName>
    </recommendedName>
</protein>
<evidence type="ECO:0000313" key="1">
    <source>
        <dbReference type="EMBL" id="KAF9325315.1"/>
    </source>
</evidence>
<dbReference type="AlphaFoldDB" id="A0A9P5VI97"/>
<reference evidence="1" key="1">
    <citation type="journal article" date="2020" name="Fungal Divers.">
        <title>Resolving the Mortierellaceae phylogeny through synthesis of multi-gene phylogenetics and phylogenomics.</title>
        <authorList>
            <person name="Vandepol N."/>
            <person name="Liber J."/>
            <person name="Desiro A."/>
            <person name="Na H."/>
            <person name="Kennedy M."/>
            <person name="Barry K."/>
            <person name="Grigoriev I.V."/>
            <person name="Miller A.N."/>
            <person name="O'Donnell K."/>
            <person name="Stajich J.E."/>
            <person name="Bonito G."/>
        </authorList>
    </citation>
    <scope>NUCLEOTIDE SEQUENCE</scope>
    <source>
        <strain evidence="1">NVP1</strain>
    </source>
</reference>
<evidence type="ECO:0000313" key="2">
    <source>
        <dbReference type="Proteomes" id="UP000696485"/>
    </source>
</evidence>
<sequence>MAASESHLTERALEINDWNCKPSVRNPNPVVLVHGTGANSWDNWLYYRSRLALQGYCTFALSYGQLNGLPMFYGLDKMEDSAAQLTTFVDKGHSQGSIMPRYYLKYLGGGPKVRKFAGIGSVQYGSSLWNLMPYLQSIGLYDPIKKLIDPLCLSCTQFAAGSPFLNDLNASGNAVPGVEYLMITSKLEELVVPYTNGFLRDKNPLVHIMVLQDLCPLDISDHAALAFE</sequence>
<dbReference type="GO" id="GO:0016042">
    <property type="term" value="P:lipid catabolic process"/>
    <property type="evidence" value="ECO:0007669"/>
    <property type="project" value="InterPro"/>
</dbReference>
<proteinExistence type="predicted"/>
<organism evidence="1 2">
    <name type="scientific">Podila minutissima</name>
    <dbReference type="NCBI Taxonomy" id="64525"/>
    <lineage>
        <taxon>Eukaryota</taxon>
        <taxon>Fungi</taxon>
        <taxon>Fungi incertae sedis</taxon>
        <taxon>Mucoromycota</taxon>
        <taxon>Mortierellomycotina</taxon>
        <taxon>Mortierellomycetes</taxon>
        <taxon>Mortierellales</taxon>
        <taxon>Mortierellaceae</taxon>
        <taxon>Podila</taxon>
    </lineage>
</organism>
<gene>
    <name evidence="1" type="ORF">BG006_011203</name>
</gene>
<dbReference type="InterPro" id="IPR029058">
    <property type="entry name" value="AB_hydrolase_fold"/>
</dbReference>
<dbReference type="Proteomes" id="UP000696485">
    <property type="component" value="Unassembled WGS sequence"/>
</dbReference>
<evidence type="ECO:0008006" key="3">
    <source>
        <dbReference type="Google" id="ProtNLM"/>
    </source>
</evidence>
<dbReference type="SUPFAM" id="SSF53474">
    <property type="entry name" value="alpha/beta-Hydrolases"/>
    <property type="match status" value="1"/>
</dbReference>
<dbReference type="GO" id="GO:0016787">
    <property type="term" value="F:hydrolase activity"/>
    <property type="evidence" value="ECO:0007669"/>
    <property type="project" value="InterPro"/>
</dbReference>
<keyword evidence="2" id="KW-1185">Reference proteome</keyword>
<dbReference type="InterPro" id="IPR002918">
    <property type="entry name" value="Lipase_EstA/Esterase_EstB"/>
</dbReference>
<accession>A0A9P5VI97</accession>
<name>A0A9P5VI97_9FUNG</name>
<comment type="caution">
    <text evidence="1">The sequence shown here is derived from an EMBL/GenBank/DDBJ whole genome shotgun (WGS) entry which is preliminary data.</text>
</comment>
<dbReference type="EMBL" id="JAAAUY010000943">
    <property type="protein sequence ID" value="KAF9325315.1"/>
    <property type="molecule type" value="Genomic_DNA"/>
</dbReference>
<dbReference type="Pfam" id="PF01674">
    <property type="entry name" value="Lipase_2"/>
    <property type="match status" value="1"/>
</dbReference>
<dbReference type="Gene3D" id="3.40.50.1820">
    <property type="entry name" value="alpha/beta hydrolase"/>
    <property type="match status" value="1"/>
</dbReference>